<protein>
    <submittedName>
        <fullName evidence="1">Uncharacterized protein</fullName>
    </submittedName>
</protein>
<name>A0ABP9XG39_9DEIO</name>
<dbReference type="RefSeq" id="WP_345455593.1">
    <property type="nucleotide sequence ID" value="NZ_BAABRV010000006.1"/>
</dbReference>
<keyword evidence="2" id="KW-1185">Reference proteome</keyword>
<comment type="caution">
    <text evidence="1">The sequence shown here is derived from an EMBL/GenBank/DDBJ whole genome shotgun (WGS) entry which is preliminary data.</text>
</comment>
<sequence>MAKRPLTNIKLLATRLSDALRARDVTLGQQAALEVFAHVLTGSDWHNVRAQLLRGDAAMDEDQQNPWSLPDSPELITAEHHAVARHQILVGAPELRRPALMHAALASASPMVIVLDGPVQDYPYAELLMTRQAVPHVPALIVPDARTLTYQDLMVVLDDAQRAGREVTLDLVVTDTLLRGLSNHETLRAPFPAILVFPLPEVPLRQEALYTGHGRWPHLPAHPALPHPLAFEARAVHTDVWTRPPSPDTVTLSPRSRRALTARLRTYLGLPLTEPVVVAWLRSDPYVAGLMLALGWEDHRVLAVMTRSLWVYLVGHPLPSAWTYDVDQYIAAVQAGGACSG</sequence>
<dbReference type="EMBL" id="BAABRV010000006">
    <property type="protein sequence ID" value="GAA5534319.1"/>
    <property type="molecule type" value="Genomic_DNA"/>
</dbReference>
<accession>A0ABP9XG39</accession>
<organism evidence="1 2">
    <name type="scientific">Deinococcus aluminii</name>
    <dbReference type="NCBI Taxonomy" id="1656885"/>
    <lineage>
        <taxon>Bacteria</taxon>
        <taxon>Thermotogati</taxon>
        <taxon>Deinococcota</taxon>
        <taxon>Deinococci</taxon>
        <taxon>Deinococcales</taxon>
        <taxon>Deinococcaceae</taxon>
        <taxon>Deinococcus</taxon>
    </lineage>
</organism>
<proteinExistence type="predicted"/>
<reference evidence="1 2" key="1">
    <citation type="submission" date="2024-02" db="EMBL/GenBank/DDBJ databases">
        <title>Deinococcus aluminii NBRC 112889.</title>
        <authorList>
            <person name="Ichikawa N."/>
            <person name="Katano-Makiyama Y."/>
            <person name="Hidaka K."/>
        </authorList>
    </citation>
    <scope>NUCLEOTIDE SEQUENCE [LARGE SCALE GENOMIC DNA]</scope>
    <source>
        <strain evidence="1 2">NBRC 112889</strain>
    </source>
</reference>
<gene>
    <name evidence="1" type="ORF">Dalu01_02727</name>
</gene>
<evidence type="ECO:0000313" key="2">
    <source>
        <dbReference type="Proteomes" id="UP001404956"/>
    </source>
</evidence>
<evidence type="ECO:0000313" key="1">
    <source>
        <dbReference type="EMBL" id="GAA5534319.1"/>
    </source>
</evidence>
<dbReference type="Proteomes" id="UP001404956">
    <property type="component" value="Unassembled WGS sequence"/>
</dbReference>